<dbReference type="EMBL" id="BAAANS010000027">
    <property type="protein sequence ID" value="GAA2104673.1"/>
    <property type="molecule type" value="Genomic_DNA"/>
</dbReference>
<feature type="transmembrane region" description="Helical" evidence="9">
    <location>
        <begin position="422"/>
        <end position="451"/>
    </location>
</feature>
<feature type="transmembrane region" description="Helical" evidence="9">
    <location>
        <begin position="325"/>
        <end position="347"/>
    </location>
</feature>
<evidence type="ECO:0000256" key="4">
    <source>
        <dbReference type="ARBA" id="ARBA00022475"/>
    </source>
</evidence>
<dbReference type="Pfam" id="PF01594">
    <property type="entry name" value="AI-2E_transport"/>
    <property type="match status" value="1"/>
</dbReference>
<keyword evidence="6 9" id="KW-1133">Transmembrane helix</keyword>
<evidence type="ECO:0000256" key="3">
    <source>
        <dbReference type="ARBA" id="ARBA00022448"/>
    </source>
</evidence>
<feature type="compositionally biased region" description="Low complexity" evidence="8">
    <location>
        <begin position="61"/>
        <end position="86"/>
    </location>
</feature>
<evidence type="ECO:0000256" key="8">
    <source>
        <dbReference type="SAM" id="MobiDB-lite"/>
    </source>
</evidence>
<feature type="transmembrane region" description="Helical" evidence="9">
    <location>
        <begin position="266"/>
        <end position="291"/>
    </location>
</feature>
<keyword evidence="7 9" id="KW-0472">Membrane</keyword>
<feature type="transmembrane region" description="Helical" evidence="9">
    <location>
        <begin position="132"/>
        <end position="149"/>
    </location>
</feature>
<dbReference type="PANTHER" id="PTHR21716:SF53">
    <property type="entry name" value="PERMEASE PERM-RELATED"/>
    <property type="match status" value="1"/>
</dbReference>
<feature type="region of interest" description="Disordered" evidence="8">
    <location>
        <begin position="61"/>
        <end position="113"/>
    </location>
</feature>
<keyword evidence="4" id="KW-1003">Cell membrane</keyword>
<accession>A0ABP5ITF5</accession>
<reference evidence="11" key="1">
    <citation type="journal article" date="2019" name="Int. J. Syst. Evol. Microbiol.">
        <title>The Global Catalogue of Microorganisms (GCM) 10K type strain sequencing project: providing services to taxonomists for standard genome sequencing and annotation.</title>
        <authorList>
            <consortium name="The Broad Institute Genomics Platform"/>
            <consortium name="The Broad Institute Genome Sequencing Center for Infectious Disease"/>
            <person name="Wu L."/>
            <person name="Ma J."/>
        </authorList>
    </citation>
    <scope>NUCLEOTIDE SEQUENCE [LARGE SCALE GENOMIC DNA]</scope>
    <source>
        <strain evidence="11">JCM 14559</strain>
    </source>
</reference>
<comment type="caution">
    <text evidence="10">The sequence shown here is derived from an EMBL/GenBank/DDBJ whole genome shotgun (WGS) entry which is preliminary data.</text>
</comment>
<evidence type="ECO:0000256" key="9">
    <source>
        <dbReference type="SAM" id="Phobius"/>
    </source>
</evidence>
<feature type="transmembrane region" description="Helical" evidence="9">
    <location>
        <begin position="380"/>
        <end position="402"/>
    </location>
</feature>
<dbReference type="PANTHER" id="PTHR21716">
    <property type="entry name" value="TRANSMEMBRANE PROTEIN"/>
    <property type="match status" value="1"/>
</dbReference>
<evidence type="ECO:0000313" key="10">
    <source>
        <dbReference type="EMBL" id="GAA2104673.1"/>
    </source>
</evidence>
<organism evidence="10 11">
    <name type="scientific">Kitasatospora saccharophila</name>
    <dbReference type="NCBI Taxonomy" id="407973"/>
    <lineage>
        <taxon>Bacteria</taxon>
        <taxon>Bacillati</taxon>
        <taxon>Actinomycetota</taxon>
        <taxon>Actinomycetes</taxon>
        <taxon>Kitasatosporales</taxon>
        <taxon>Streptomycetaceae</taxon>
        <taxon>Kitasatospora</taxon>
    </lineage>
</organism>
<evidence type="ECO:0000313" key="11">
    <source>
        <dbReference type="Proteomes" id="UP001500897"/>
    </source>
</evidence>
<evidence type="ECO:0000256" key="7">
    <source>
        <dbReference type="ARBA" id="ARBA00023136"/>
    </source>
</evidence>
<feature type="transmembrane region" description="Helical" evidence="9">
    <location>
        <begin position="353"/>
        <end position="373"/>
    </location>
</feature>
<protein>
    <recommendedName>
        <fullName evidence="12">PurR-regulated permease PerM</fullName>
    </recommendedName>
</protein>
<name>A0ABP5ITF5_9ACTN</name>
<keyword evidence="11" id="KW-1185">Reference proteome</keyword>
<keyword evidence="5 9" id="KW-0812">Transmembrane</keyword>
<proteinExistence type="inferred from homology"/>
<dbReference type="RefSeq" id="WP_344553824.1">
    <property type="nucleotide sequence ID" value="NZ_BAAANS010000027.1"/>
</dbReference>
<evidence type="ECO:0000256" key="1">
    <source>
        <dbReference type="ARBA" id="ARBA00004651"/>
    </source>
</evidence>
<evidence type="ECO:0000256" key="6">
    <source>
        <dbReference type="ARBA" id="ARBA00022989"/>
    </source>
</evidence>
<evidence type="ECO:0008006" key="12">
    <source>
        <dbReference type="Google" id="ProtNLM"/>
    </source>
</evidence>
<gene>
    <name evidence="10" type="ORF">GCM10009759_41060</name>
</gene>
<sequence>MTEENGGGRWRGVAKLGAVAAGLFAAAERRRRAAISAEAHVLATEQAVELAAERAALRTAEQTARQLADRNAPAAGAAPAPPEGGAVRTDDTVPAPRTPQPPEHQLGSAPLGRPANPVDAVPWTLRVAAESTWRLLLIGVALYVVFRVIDTLKLVAFSAVAALLISALLEPTVSWLRRHGVPRSLAAAVTFLAGLASIGLVGWFVFWQVSSNLDPVTSQVQDGVRQLRDWLLNGPFHLTPDQLNNVTNQITTAIGKNSEALTSAGFTGVTIAVELLTGVVLTAFTTFFLLYDGARIWSWVLRGLPRHSRYAMAGAGPKAWATLTAYVRGTVAVAFIDALCIGIGLGMVGVPMAIPLAVIIFLGAFVPLVGALVTGTIAVLIALVATASVGKALVVLVILIGVQQLEGHILQPLILGRAVRVHPLAVVLGVAAGSIIGGIPGAIVAVPLIAVTNTVTGHLRQRNAAGQEVFQAIEAARKQ</sequence>
<comment type="subcellular location">
    <subcellularLocation>
        <location evidence="1">Cell membrane</location>
        <topology evidence="1">Multi-pass membrane protein</topology>
    </subcellularLocation>
</comment>
<evidence type="ECO:0000256" key="5">
    <source>
        <dbReference type="ARBA" id="ARBA00022692"/>
    </source>
</evidence>
<evidence type="ECO:0000256" key="2">
    <source>
        <dbReference type="ARBA" id="ARBA00009773"/>
    </source>
</evidence>
<dbReference type="InterPro" id="IPR002549">
    <property type="entry name" value="AI-2E-like"/>
</dbReference>
<dbReference type="Proteomes" id="UP001500897">
    <property type="component" value="Unassembled WGS sequence"/>
</dbReference>
<feature type="transmembrane region" description="Helical" evidence="9">
    <location>
        <begin position="155"/>
        <end position="173"/>
    </location>
</feature>
<comment type="similarity">
    <text evidence="2">Belongs to the autoinducer-2 exporter (AI-2E) (TC 2.A.86) family.</text>
</comment>
<feature type="transmembrane region" description="Helical" evidence="9">
    <location>
        <begin position="185"/>
        <end position="206"/>
    </location>
</feature>
<keyword evidence="3" id="KW-0813">Transport</keyword>